<organism evidence="1 2">
    <name type="scientific">Sphingobacterium bovistauri</name>
    <dbReference type="NCBI Taxonomy" id="2781959"/>
    <lineage>
        <taxon>Bacteria</taxon>
        <taxon>Pseudomonadati</taxon>
        <taxon>Bacteroidota</taxon>
        <taxon>Sphingobacteriia</taxon>
        <taxon>Sphingobacteriales</taxon>
        <taxon>Sphingobacteriaceae</taxon>
        <taxon>Sphingobacterium</taxon>
    </lineage>
</organism>
<dbReference type="Gene3D" id="2.20.25.10">
    <property type="match status" value="1"/>
</dbReference>
<evidence type="ECO:0008006" key="3">
    <source>
        <dbReference type="Google" id="ProtNLM"/>
    </source>
</evidence>
<dbReference type="EMBL" id="JADEYP010000016">
    <property type="protein sequence ID" value="MCA5005476.1"/>
    <property type="molecule type" value="Genomic_DNA"/>
</dbReference>
<dbReference type="Pfam" id="PF03966">
    <property type="entry name" value="Trm112p"/>
    <property type="match status" value="1"/>
</dbReference>
<proteinExistence type="predicted"/>
<name>A0ABS7Z5K0_9SPHI</name>
<dbReference type="SUPFAM" id="SSF158997">
    <property type="entry name" value="Trm112p-like"/>
    <property type="match status" value="1"/>
</dbReference>
<evidence type="ECO:0000313" key="1">
    <source>
        <dbReference type="EMBL" id="MCA5005476.1"/>
    </source>
</evidence>
<dbReference type="RefSeq" id="WP_225553245.1">
    <property type="nucleotide sequence ID" value="NZ_JADEYP010000016.1"/>
</dbReference>
<gene>
    <name evidence="1" type="ORF">IPZ78_09955</name>
</gene>
<comment type="caution">
    <text evidence="1">The sequence shown here is derived from an EMBL/GenBank/DDBJ whole genome shotgun (WGS) entry which is preliminary data.</text>
</comment>
<dbReference type="Proteomes" id="UP001165302">
    <property type="component" value="Unassembled WGS sequence"/>
</dbReference>
<dbReference type="InterPro" id="IPR005651">
    <property type="entry name" value="Trm112-like"/>
</dbReference>
<reference evidence="1" key="1">
    <citation type="submission" date="2020-10" db="EMBL/GenBank/DDBJ databases">
        <authorList>
            <person name="Lu T."/>
            <person name="Wang Q."/>
            <person name="Han X."/>
        </authorList>
    </citation>
    <scope>NUCLEOTIDE SEQUENCE</scope>
    <source>
        <strain evidence="1">WQ 366</strain>
    </source>
</reference>
<protein>
    <recommendedName>
        <fullName evidence="3">Trm112p-like protein</fullName>
    </recommendedName>
</protein>
<sequence length="88" mass="10192">MKISTIHKLCCPFDRADLKLEVIEQTIEHDVRTGSLSCSLCKRFYPIISGIPIMSPDEYRDVEVENVYYENLNLLGTPKEIKNFRLLS</sequence>
<evidence type="ECO:0000313" key="2">
    <source>
        <dbReference type="Proteomes" id="UP001165302"/>
    </source>
</evidence>
<keyword evidence="2" id="KW-1185">Reference proteome</keyword>
<accession>A0ABS7Z5K0</accession>